<keyword evidence="4 11" id="KW-0808">Transferase</keyword>
<keyword evidence="6 11" id="KW-0276">Fatty acid metabolism</keyword>
<evidence type="ECO:0000256" key="9">
    <source>
        <dbReference type="ARBA" id="ARBA00023136"/>
    </source>
</evidence>
<dbReference type="GO" id="GO:0030148">
    <property type="term" value="P:sphingolipid biosynthetic process"/>
    <property type="evidence" value="ECO:0007669"/>
    <property type="project" value="TreeGrafter"/>
</dbReference>
<evidence type="ECO:0000256" key="11">
    <source>
        <dbReference type="RuleBase" id="RU361115"/>
    </source>
</evidence>
<comment type="subcellular location">
    <subcellularLocation>
        <location evidence="1">Membrane</location>
        <topology evidence="1">Multi-pass membrane protein</topology>
    </subcellularLocation>
</comment>
<dbReference type="GO" id="GO:0009922">
    <property type="term" value="F:fatty acid elongase activity"/>
    <property type="evidence" value="ECO:0007669"/>
    <property type="project" value="UniProtKB-EC"/>
</dbReference>
<feature type="transmembrane region" description="Helical" evidence="11">
    <location>
        <begin position="231"/>
        <end position="251"/>
    </location>
</feature>
<keyword evidence="5 11" id="KW-0812">Transmembrane</keyword>
<keyword evidence="9 11" id="KW-0472">Membrane</keyword>
<keyword evidence="3 11" id="KW-0444">Lipid biosynthesis</keyword>
<accession>A0AAF3FGC5</accession>
<evidence type="ECO:0000256" key="8">
    <source>
        <dbReference type="ARBA" id="ARBA00023098"/>
    </source>
</evidence>
<evidence type="ECO:0000256" key="1">
    <source>
        <dbReference type="ARBA" id="ARBA00004141"/>
    </source>
</evidence>
<dbReference type="Proteomes" id="UP000887575">
    <property type="component" value="Unassembled WGS sequence"/>
</dbReference>
<dbReference type="GO" id="GO:0005789">
    <property type="term" value="C:endoplasmic reticulum membrane"/>
    <property type="evidence" value="ECO:0007669"/>
    <property type="project" value="TreeGrafter"/>
</dbReference>
<dbReference type="PROSITE" id="PS01188">
    <property type="entry name" value="ELO"/>
    <property type="match status" value="1"/>
</dbReference>
<protein>
    <recommendedName>
        <fullName evidence="11">Elongation of very long chain fatty acids protein</fullName>
        <ecNumber evidence="11">2.3.1.199</ecNumber>
    </recommendedName>
    <alternativeName>
        <fullName evidence="11">Very-long-chain 3-oxoacyl-CoA synthase</fullName>
    </alternativeName>
</protein>
<evidence type="ECO:0000256" key="3">
    <source>
        <dbReference type="ARBA" id="ARBA00022516"/>
    </source>
</evidence>
<dbReference type="InterPro" id="IPR030457">
    <property type="entry name" value="ELO_CS"/>
</dbReference>
<dbReference type="WBParaSite" id="MBELARI_LOCUS6098">
    <property type="protein sequence ID" value="MBELARI_LOCUS6098"/>
    <property type="gene ID" value="MBELARI_LOCUS6098"/>
</dbReference>
<keyword evidence="10 11" id="KW-0275">Fatty acid biosynthesis</keyword>
<comment type="catalytic activity">
    <reaction evidence="11">
        <text>a very-long-chain acyl-CoA + malonyl-CoA + H(+) = a very-long-chain 3-oxoacyl-CoA + CO2 + CoA</text>
        <dbReference type="Rhea" id="RHEA:32727"/>
        <dbReference type="ChEBI" id="CHEBI:15378"/>
        <dbReference type="ChEBI" id="CHEBI:16526"/>
        <dbReference type="ChEBI" id="CHEBI:57287"/>
        <dbReference type="ChEBI" id="CHEBI:57384"/>
        <dbReference type="ChEBI" id="CHEBI:90725"/>
        <dbReference type="ChEBI" id="CHEBI:90736"/>
        <dbReference type="EC" id="2.3.1.199"/>
    </reaction>
</comment>
<evidence type="ECO:0000256" key="5">
    <source>
        <dbReference type="ARBA" id="ARBA00022692"/>
    </source>
</evidence>
<dbReference type="InterPro" id="IPR002076">
    <property type="entry name" value="ELO_fam"/>
</dbReference>
<name>A0AAF3FGC5_9BILA</name>
<comment type="similarity">
    <text evidence="11">Belongs to the ELO family.</text>
</comment>
<sequence length="302" mass="35084">MAGLIIEDRLAVFRRTPASTHYSLWNGNGETIIHIKYKYPQWLQVETFWDNVYIHHIFKNYWHYSIYIALLYVMVIHGLERFMRDRKPFNLKGPLALWNGALAVFSIVATFRYGIEFLHTLTTRPLFDSICYSTDPEQPAAFWACMFALSKIVELGDTVFIVLRKRPLIFLHWYHHAVVLVYVWHAAVELTAAGRWFIFMNYAVHSIMYTYYTLAALGIRLPKAVSMTVTTLQTTQMLVGVGISCCVLYIKSKGHVCQQSFENLALCFAIYSSFAILFMNFFRKAYFGKRVKATTAESKKEK</sequence>
<dbReference type="GO" id="GO:0034626">
    <property type="term" value="P:fatty acid elongation, polyunsaturated fatty acid"/>
    <property type="evidence" value="ECO:0007669"/>
    <property type="project" value="TreeGrafter"/>
</dbReference>
<feature type="transmembrane region" description="Helical" evidence="11">
    <location>
        <begin position="61"/>
        <end position="83"/>
    </location>
</feature>
<feature type="transmembrane region" description="Helical" evidence="11">
    <location>
        <begin position="170"/>
        <end position="187"/>
    </location>
</feature>
<keyword evidence="7 11" id="KW-1133">Transmembrane helix</keyword>
<feature type="transmembrane region" description="Helical" evidence="11">
    <location>
        <begin position="263"/>
        <end position="282"/>
    </location>
</feature>
<dbReference type="AlphaFoldDB" id="A0AAF3FGC5"/>
<dbReference type="PANTHER" id="PTHR11157">
    <property type="entry name" value="FATTY ACID ACYL TRANSFERASE-RELATED"/>
    <property type="match status" value="1"/>
</dbReference>
<organism evidence="12 13">
    <name type="scientific">Mesorhabditis belari</name>
    <dbReference type="NCBI Taxonomy" id="2138241"/>
    <lineage>
        <taxon>Eukaryota</taxon>
        <taxon>Metazoa</taxon>
        <taxon>Ecdysozoa</taxon>
        <taxon>Nematoda</taxon>
        <taxon>Chromadorea</taxon>
        <taxon>Rhabditida</taxon>
        <taxon>Rhabditina</taxon>
        <taxon>Rhabditomorpha</taxon>
        <taxon>Rhabditoidea</taxon>
        <taxon>Rhabditidae</taxon>
        <taxon>Mesorhabditinae</taxon>
        <taxon>Mesorhabditis</taxon>
    </lineage>
</organism>
<evidence type="ECO:0000313" key="12">
    <source>
        <dbReference type="Proteomes" id="UP000887575"/>
    </source>
</evidence>
<reference evidence="13" key="1">
    <citation type="submission" date="2024-02" db="UniProtKB">
        <authorList>
            <consortium name="WormBaseParasite"/>
        </authorList>
    </citation>
    <scope>IDENTIFICATION</scope>
</reference>
<evidence type="ECO:0000256" key="4">
    <source>
        <dbReference type="ARBA" id="ARBA00022679"/>
    </source>
</evidence>
<feature type="transmembrane region" description="Helical" evidence="11">
    <location>
        <begin position="95"/>
        <end position="115"/>
    </location>
</feature>
<proteinExistence type="inferred from homology"/>
<dbReference type="PANTHER" id="PTHR11157:SF5">
    <property type="entry name" value="ELONGATION OF VERY LONG CHAIN FATTY ACIDS PROTEIN"/>
    <property type="match status" value="1"/>
</dbReference>
<evidence type="ECO:0000256" key="2">
    <source>
        <dbReference type="ARBA" id="ARBA00005194"/>
    </source>
</evidence>
<feature type="transmembrane region" description="Helical" evidence="11">
    <location>
        <begin position="199"/>
        <end position="219"/>
    </location>
</feature>
<dbReference type="EC" id="2.3.1.199" evidence="11"/>
<dbReference type="GO" id="GO:0034625">
    <property type="term" value="P:fatty acid elongation, monounsaturated fatty acid"/>
    <property type="evidence" value="ECO:0007669"/>
    <property type="project" value="TreeGrafter"/>
</dbReference>
<dbReference type="GO" id="GO:0019367">
    <property type="term" value="P:fatty acid elongation, saturated fatty acid"/>
    <property type="evidence" value="ECO:0007669"/>
    <property type="project" value="TreeGrafter"/>
</dbReference>
<evidence type="ECO:0000313" key="13">
    <source>
        <dbReference type="WBParaSite" id="MBELARI_LOCUS6098"/>
    </source>
</evidence>
<dbReference type="Pfam" id="PF01151">
    <property type="entry name" value="ELO"/>
    <property type="match status" value="1"/>
</dbReference>
<dbReference type="GO" id="GO:0042761">
    <property type="term" value="P:very long-chain fatty acid biosynthetic process"/>
    <property type="evidence" value="ECO:0007669"/>
    <property type="project" value="TreeGrafter"/>
</dbReference>
<evidence type="ECO:0000256" key="7">
    <source>
        <dbReference type="ARBA" id="ARBA00022989"/>
    </source>
</evidence>
<comment type="pathway">
    <text evidence="2">Lipid metabolism; fatty acid biosynthesis.</text>
</comment>
<keyword evidence="8 11" id="KW-0443">Lipid metabolism</keyword>
<keyword evidence="12" id="KW-1185">Reference proteome</keyword>
<evidence type="ECO:0000256" key="6">
    <source>
        <dbReference type="ARBA" id="ARBA00022832"/>
    </source>
</evidence>
<evidence type="ECO:0000256" key="10">
    <source>
        <dbReference type="ARBA" id="ARBA00023160"/>
    </source>
</evidence>